<dbReference type="AlphaFoldDB" id="A0A2G8L6B0"/>
<dbReference type="Pfam" id="PF00630">
    <property type="entry name" value="Filamin"/>
    <property type="match status" value="1"/>
</dbReference>
<dbReference type="PROSITE" id="PS50194">
    <property type="entry name" value="FILAMIN_REPEAT"/>
    <property type="match status" value="1"/>
</dbReference>
<dbReference type="InterPro" id="IPR011042">
    <property type="entry name" value="6-blade_b-propeller_TolB-like"/>
</dbReference>
<dbReference type="GO" id="GO:0008270">
    <property type="term" value="F:zinc ion binding"/>
    <property type="evidence" value="ECO:0007669"/>
    <property type="project" value="UniProtKB-KW"/>
</dbReference>
<dbReference type="InterPro" id="IPR013783">
    <property type="entry name" value="Ig-like_fold"/>
</dbReference>
<sequence length="514" mass="55558">MLRPSLPNVVCEECIGLWVAKKGTHLSDCKTGHSLPAGGVQNLPTNFMVNSLVEEFKNVGKGEKKRDGRKKSDSETPRGGKQMSSNQMMRADFKKTFIEKTSKIYEDICGSNISLIIHLCNSRGGSVSCKDSDKVSVNILTPKGKKIGAIMQRKENSILVSFVPKMCGVHRVESLLGKYPIKGSPLMVVVHPDGKFLAGVRGPFKSPRDVTLIGSTLCVTDFREGPYVCTDWLGRKTGEVHVPQTKGGKDSNPFGIVAIDGRLYVTDIANNCVNIYFNGNFLSSFGKNYMNQPVGIATDQNKFIYVSNQGSNQVLVFGPNLALSKSINCDAGKKSSNDSILSCLAINQAEDKLVVADQGNHCLKIISIEQSKVVHTITTRVSQAQATPCGVAIDQDDNVYATVVYKPSEQKGTKDVAAARQRGRGAHGVHPKDYGGWGDGARQVRSLIEGDDTEKGAVLMYNSEGYFLGRFGDSELLNPGGICVHDEPFLTAFVVDMEGSGHGSKGPAVKVFTI</sequence>
<reference evidence="3 4" key="1">
    <citation type="journal article" date="2017" name="PLoS Biol.">
        <title>The sea cucumber genome provides insights into morphological evolution and visceral regeneration.</title>
        <authorList>
            <person name="Zhang X."/>
            <person name="Sun L."/>
            <person name="Yuan J."/>
            <person name="Sun Y."/>
            <person name="Gao Y."/>
            <person name="Zhang L."/>
            <person name="Li S."/>
            <person name="Dai H."/>
            <person name="Hamel J.F."/>
            <person name="Liu C."/>
            <person name="Yu Y."/>
            <person name="Liu S."/>
            <person name="Lin W."/>
            <person name="Guo K."/>
            <person name="Jin S."/>
            <person name="Xu P."/>
            <person name="Storey K.B."/>
            <person name="Huan P."/>
            <person name="Zhang T."/>
            <person name="Zhou Y."/>
            <person name="Zhang J."/>
            <person name="Lin C."/>
            <person name="Li X."/>
            <person name="Xing L."/>
            <person name="Huo D."/>
            <person name="Sun M."/>
            <person name="Wang L."/>
            <person name="Mercier A."/>
            <person name="Li F."/>
            <person name="Yang H."/>
            <person name="Xiang J."/>
        </authorList>
    </citation>
    <scope>NUCLEOTIDE SEQUENCE [LARGE SCALE GENOMIC DNA]</scope>
    <source>
        <strain evidence="3">Shaxun</strain>
        <tissue evidence="3">Muscle</tissue>
    </source>
</reference>
<dbReference type="Gene3D" id="2.60.40.10">
    <property type="entry name" value="Immunoglobulins"/>
    <property type="match status" value="1"/>
</dbReference>
<dbReference type="PANTHER" id="PTHR24104:SF25">
    <property type="entry name" value="PROTEIN LIN-41"/>
    <property type="match status" value="1"/>
</dbReference>
<protein>
    <submittedName>
        <fullName evidence="3">Putative RING finger protein nhl-1-like</fullName>
    </submittedName>
</protein>
<evidence type="ECO:0000313" key="4">
    <source>
        <dbReference type="Proteomes" id="UP000230750"/>
    </source>
</evidence>
<feature type="region of interest" description="Disordered" evidence="2">
    <location>
        <begin position="58"/>
        <end position="86"/>
    </location>
</feature>
<dbReference type="SUPFAM" id="SSF101898">
    <property type="entry name" value="NHL repeat"/>
    <property type="match status" value="1"/>
</dbReference>
<dbReference type="GO" id="GO:0000209">
    <property type="term" value="P:protein polyubiquitination"/>
    <property type="evidence" value="ECO:0007669"/>
    <property type="project" value="TreeGrafter"/>
</dbReference>
<dbReference type="SUPFAM" id="SSF81296">
    <property type="entry name" value="E set domains"/>
    <property type="match status" value="1"/>
</dbReference>
<dbReference type="InterPro" id="IPR050952">
    <property type="entry name" value="TRIM-NHL_E3_ligases"/>
</dbReference>
<accession>A0A2G8L6B0</accession>
<dbReference type="InterPro" id="IPR017868">
    <property type="entry name" value="Filamin/ABP280_repeat-like"/>
</dbReference>
<dbReference type="SMART" id="SM00557">
    <property type="entry name" value="IG_FLMN"/>
    <property type="match status" value="1"/>
</dbReference>
<dbReference type="InterPro" id="IPR014756">
    <property type="entry name" value="Ig_E-set"/>
</dbReference>
<dbReference type="CDD" id="cd05819">
    <property type="entry name" value="NHL"/>
    <property type="match status" value="1"/>
</dbReference>
<dbReference type="Gene3D" id="2.120.10.30">
    <property type="entry name" value="TolB, C-terminal domain"/>
    <property type="match status" value="1"/>
</dbReference>
<feature type="compositionally biased region" description="Basic and acidic residues" evidence="2">
    <location>
        <begin position="58"/>
        <end position="78"/>
    </location>
</feature>
<dbReference type="STRING" id="307972.A0A2G8L6B0"/>
<evidence type="ECO:0000256" key="1">
    <source>
        <dbReference type="PROSITE-ProRule" id="PRU00087"/>
    </source>
</evidence>
<feature type="repeat" description="Filamin" evidence="1">
    <location>
        <begin position="133"/>
        <end position="190"/>
    </location>
</feature>
<gene>
    <name evidence="3" type="ORF">BSL78_07441</name>
</gene>
<dbReference type="GO" id="GO:0043161">
    <property type="term" value="P:proteasome-mediated ubiquitin-dependent protein catabolic process"/>
    <property type="evidence" value="ECO:0007669"/>
    <property type="project" value="TreeGrafter"/>
</dbReference>
<dbReference type="Proteomes" id="UP000230750">
    <property type="component" value="Unassembled WGS sequence"/>
</dbReference>
<keyword evidence="4" id="KW-1185">Reference proteome</keyword>
<dbReference type="PANTHER" id="PTHR24104">
    <property type="entry name" value="E3 UBIQUITIN-PROTEIN LIGASE NHLRC1-RELATED"/>
    <property type="match status" value="1"/>
</dbReference>
<name>A0A2G8L6B0_STIJA</name>
<evidence type="ECO:0000313" key="3">
    <source>
        <dbReference type="EMBL" id="PIK55670.1"/>
    </source>
</evidence>
<evidence type="ECO:0000256" key="2">
    <source>
        <dbReference type="SAM" id="MobiDB-lite"/>
    </source>
</evidence>
<dbReference type="InterPro" id="IPR001298">
    <property type="entry name" value="Filamin/ABP280_rpt"/>
</dbReference>
<organism evidence="3 4">
    <name type="scientific">Stichopus japonicus</name>
    <name type="common">Sea cucumber</name>
    <dbReference type="NCBI Taxonomy" id="307972"/>
    <lineage>
        <taxon>Eukaryota</taxon>
        <taxon>Metazoa</taxon>
        <taxon>Echinodermata</taxon>
        <taxon>Eleutherozoa</taxon>
        <taxon>Echinozoa</taxon>
        <taxon>Holothuroidea</taxon>
        <taxon>Aspidochirotacea</taxon>
        <taxon>Aspidochirotida</taxon>
        <taxon>Stichopodidae</taxon>
        <taxon>Apostichopus</taxon>
    </lineage>
</organism>
<proteinExistence type="predicted"/>
<dbReference type="EMBL" id="MRZV01000206">
    <property type="protein sequence ID" value="PIK55670.1"/>
    <property type="molecule type" value="Genomic_DNA"/>
</dbReference>
<comment type="caution">
    <text evidence="3">The sequence shown here is derived from an EMBL/GenBank/DDBJ whole genome shotgun (WGS) entry which is preliminary data.</text>
</comment>
<dbReference type="GO" id="GO:0061630">
    <property type="term" value="F:ubiquitin protein ligase activity"/>
    <property type="evidence" value="ECO:0007669"/>
    <property type="project" value="TreeGrafter"/>
</dbReference>